<dbReference type="GO" id="GO:0000287">
    <property type="term" value="F:magnesium ion binding"/>
    <property type="evidence" value="ECO:0007669"/>
    <property type="project" value="TreeGrafter"/>
</dbReference>
<proteinExistence type="inferred from homology"/>
<dbReference type="EMBL" id="JAESVG020000006">
    <property type="protein sequence ID" value="KAG8626720.1"/>
    <property type="molecule type" value="Genomic_DNA"/>
</dbReference>
<keyword evidence="7" id="KW-0663">Pyridoxal phosphate</keyword>
<reference evidence="9" key="1">
    <citation type="submission" date="2021-07" db="EMBL/GenBank/DDBJ databases">
        <title>Elsinoe batatas strain:CRI-CJ2 Genome sequencing and assembly.</title>
        <authorList>
            <person name="Huang L."/>
        </authorList>
    </citation>
    <scope>NUCLEOTIDE SEQUENCE</scope>
    <source>
        <strain evidence="9">CRI-CJ2</strain>
    </source>
</reference>
<dbReference type="Pfam" id="PF00291">
    <property type="entry name" value="PALP"/>
    <property type="match status" value="1"/>
</dbReference>
<comment type="cofactor">
    <cofactor evidence="2">
        <name>pyridoxal 5'-phosphate</name>
        <dbReference type="ChEBI" id="CHEBI:597326"/>
    </cofactor>
</comment>
<gene>
    <name evidence="9" type="ORF">KVT40_005665</name>
</gene>
<evidence type="ECO:0000256" key="6">
    <source>
        <dbReference type="ARBA" id="ARBA00022842"/>
    </source>
</evidence>
<comment type="cofactor">
    <cofactor evidence="3">
        <name>Mn(2+)</name>
        <dbReference type="ChEBI" id="CHEBI:29035"/>
    </cofactor>
</comment>
<evidence type="ECO:0000313" key="10">
    <source>
        <dbReference type="Proteomes" id="UP000809789"/>
    </source>
</evidence>
<evidence type="ECO:0000259" key="8">
    <source>
        <dbReference type="Pfam" id="PF00291"/>
    </source>
</evidence>
<dbReference type="InterPro" id="IPR001926">
    <property type="entry name" value="TrpB-like_PALP"/>
</dbReference>
<sequence>MSDVESCSPRINLEAIHYAYDVLATRAVRTPILRSISLAQLDIRPGHINVFLKCENLQRGGSFKFRGACFFLSQLSEETLKKGNHAIGLALAAAEASRALGYPIPVLILMTSTASPTKMDKIRALGATVIQAGATLTECATYAEEVRRETGATVVPTSSHPFNTLGQGSAAVEFLEQLEETGEAPLDAIIVPSGGASLLAGTAVACHGLQPKVRVFGSEPISGAADLGKARSRGERITKLEGFTIADGLRQPVAKCNWNIVRRDDLVEDVYQSTGMLIEPSSAVPVAAVLFNKALHQHLRGSFTGRPLNTGLIITGGNVSADC</sequence>
<protein>
    <recommendedName>
        <fullName evidence="8">Tryptophan synthase beta chain-like PALP domain-containing protein</fullName>
    </recommendedName>
</protein>
<comment type="cofactor">
    <cofactor evidence="4">
        <name>Mg(2+)</name>
        <dbReference type="ChEBI" id="CHEBI:18420"/>
    </cofactor>
</comment>
<dbReference type="GO" id="GO:0030378">
    <property type="term" value="F:serine racemase activity"/>
    <property type="evidence" value="ECO:0007669"/>
    <property type="project" value="TreeGrafter"/>
</dbReference>
<organism evidence="9 10">
    <name type="scientific">Elsinoe batatas</name>
    <dbReference type="NCBI Taxonomy" id="2601811"/>
    <lineage>
        <taxon>Eukaryota</taxon>
        <taxon>Fungi</taxon>
        <taxon>Dikarya</taxon>
        <taxon>Ascomycota</taxon>
        <taxon>Pezizomycotina</taxon>
        <taxon>Dothideomycetes</taxon>
        <taxon>Dothideomycetidae</taxon>
        <taxon>Myriangiales</taxon>
        <taxon>Elsinoaceae</taxon>
        <taxon>Elsinoe</taxon>
    </lineage>
</organism>
<dbReference type="PROSITE" id="PS00165">
    <property type="entry name" value="DEHYDRATASE_SER_THR"/>
    <property type="match status" value="1"/>
</dbReference>
<evidence type="ECO:0000256" key="3">
    <source>
        <dbReference type="ARBA" id="ARBA00001936"/>
    </source>
</evidence>
<dbReference type="GO" id="GO:0005524">
    <property type="term" value="F:ATP binding"/>
    <property type="evidence" value="ECO:0007669"/>
    <property type="project" value="TreeGrafter"/>
</dbReference>
<comment type="caution">
    <text evidence="9">The sequence shown here is derived from an EMBL/GenBank/DDBJ whole genome shotgun (WGS) entry which is preliminary data.</text>
</comment>
<evidence type="ECO:0000313" key="9">
    <source>
        <dbReference type="EMBL" id="KAG8626720.1"/>
    </source>
</evidence>
<dbReference type="GO" id="GO:0070179">
    <property type="term" value="P:D-serine biosynthetic process"/>
    <property type="evidence" value="ECO:0007669"/>
    <property type="project" value="TreeGrafter"/>
</dbReference>
<dbReference type="InterPro" id="IPR000634">
    <property type="entry name" value="Ser/Thr_deHydtase_PyrdxlP-BS"/>
</dbReference>
<evidence type="ECO:0000256" key="2">
    <source>
        <dbReference type="ARBA" id="ARBA00001933"/>
    </source>
</evidence>
<dbReference type="GO" id="GO:0003941">
    <property type="term" value="F:L-serine ammonia-lyase activity"/>
    <property type="evidence" value="ECO:0007669"/>
    <property type="project" value="TreeGrafter"/>
</dbReference>
<dbReference type="PANTHER" id="PTHR43050">
    <property type="entry name" value="SERINE / THREONINE RACEMASE FAMILY MEMBER"/>
    <property type="match status" value="1"/>
</dbReference>
<accession>A0A8K0L0N4</accession>
<evidence type="ECO:0000256" key="7">
    <source>
        <dbReference type="ARBA" id="ARBA00022898"/>
    </source>
</evidence>
<dbReference type="GO" id="GO:0030170">
    <property type="term" value="F:pyridoxal phosphate binding"/>
    <property type="evidence" value="ECO:0007669"/>
    <property type="project" value="InterPro"/>
</dbReference>
<comment type="cofactor">
    <cofactor evidence="1">
        <name>Ca(2+)</name>
        <dbReference type="ChEBI" id="CHEBI:29108"/>
    </cofactor>
</comment>
<dbReference type="Proteomes" id="UP000809789">
    <property type="component" value="Unassembled WGS sequence"/>
</dbReference>
<keyword evidence="10" id="KW-1185">Reference proteome</keyword>
<keyword evidence="6" id="KW-0460">Magnesium</keyword>
<dbReference type="GO" id="GO:0018114">
    <property type="term" value="F:threonine racemase activity"/>
    <property type="evidence" value="ECO:0007669"/>
    <property type="project" value="TreeGrafter"/>
</dbReference>
<dbReference type="OrthoDB" id="271064at2759"/>
<dbReference type="PANTHER" id="PTHR43050:SF1">
    <property type="entry name" value="SERINE RACEMASE"/>
    <property type="match status" value="1"/>
</dbReference>
<evidence type="ECO:0000256" key="1">
    <source>
        <dbReference type="ARBA" id="ARBA00001913"/>
    </source>
</evidence>
<dbReference type="InterPro" id="IPR036052">
    <property type="entry name" value="TrpB-like_PALP_sf"/>
</dbReference>
<comment type="similarity">
    <text evidence="5">Belongs to the serine/threonine dehydratase family.</text>
</comment>
<name>A0A8K0L0N4_9PEZI</name>
<dbReference type="SUPFAM" id="SSF53686">
    <property type="entry name" value="Tryptophan synthase beta subunit-like PLP-dependent enzymes"/>
    <property type="match status" value="1"/>
</dbReference>
<dbReference type="AlphaFoldDB" id="A0A8K0L0N4"/>
<feature type="domain" description="Tryptophan synthase beta chain-like PALP" evidence="8">
    <location>
        <begin position="29"/>
        <end position="301"/>
    </location>
</feature>
<evidence type="ECO:0000256" key="5">
    <source>
        <dbReference type="ARBA" id="ARBA00010869"/>
    </source>
</evidence>
<dbReference type="Gene3D" id="3.40.50.1100">
    <property type="match status" value="2"/>
</dbReference>
<evidence type="ECO:0000256" key="4">
    <source>
        <dbReference type="ARBA" id="ARBA00001946"/>
    </source>
</evidence>